<sequence length="447" mass="48625">MARRRAHAPLNVFLNARLVGTLRRESTGAIDFQYARDWLAWENTFPVSLSLPLREDRYIGAPVINVFDNLLPDSDAIRKRVAERVGAGGTDAYSLLTALGHDCVGALQFLPDGVDPGKAGTTDGNPVTDADIAAIINNLAAAPLGMGEDEDFRISIAGAQEKTALLRKDKKWFKPAGTAATTHILKPQIGQLPNGVDLSNSVENEYLCLKLLAALGVPTAHTEIADFGDRRTLIVERFDRRWTSDGRLLRLPQEDICQALSVPPTRKYQSDGGPGMRDIIQLLKGSDTPEQDIATFMRACILFWMLGATDGHAKNFSITLGPGGRFHLTPLYDVLTAQPSLDAGQIQQKKFKLAMSVGKNRHYPVDRIMPRHFLQTAELAGVGTPLMRTIFEDLAANAEKQTDAVINTLPRGFPDQLIKSVHAAIKHRAGLLADASPNNAAIADGES</sequence>
<gene>
    <name evidence="6" type="ORF">SAMN05892877_109140</name>
</gene>
<name>A0A285UJC0_9HYPH</name>
<protein>
    <submittedName>
        <fullName evidence="6">Serine/threonine-protein kinase HipA</fullName>
    </submittedName>
</protein>
<keyword evidence="3 6" id="KW-0418">Kinase</keyword>
<keyword evidence="7" id="KW-1185">Reference proteome</keyword>
<evidence type="ECO:0000256" key="2">
    <source>
        <dbReference type="ARBA" id="ARBA00022679"/>
    </source>
</evidence>
<dbReference type="InterPro" id="IPR052028">
    <property type="entry name" value="HipA_Ser/Thr_kinase"/>
</dbReference>
<evidence type="ECO:0000256" key="1">
    <source>
        <dbReference type="ARBA" id="ARBA00010164"/>
    </source>
</evidence>
<feature type="domain" description="HipA N-terminal subdomain 1" evidence="5">
    <location>
        <begin position="10"/>
        <end position="109"/>
    </location>
</feature>
<dbReference type="GO" id="GO:0005829">
    <property type="term" value="C:cytosol"/>
    <property type="evidence" value="ECO:0007669"/>
    <property type="project" value="TreeGrafter"/>
</dbReference>
<organism evidence="6 7">
    <name type="scientific">Rhizobium subbaraonis</name>
    <dbReference type="NCBI Taxonomy" id="908946"/>
    <lineage>
        <taxon>Bacteria</taxon>
        <taxon>Pseudomonadati</taxon>
        <taxon>Pseudomonadota</taxon>
        <taxon>Alphaproteobacteria</taxon>
        <taxon>Hyphomicrobiales</taxon>
        <taxon>Rhizobiaceae</taxon>
        <taxon>Rhizobium/Agrobacterium group</taxon>
        <taxon>Rhizobium</taxon>
    </lineage>
</organism>
<feature type="domain" description="HipA-like C-terminal" evidence="4">
    <location>
        <begin position="154"/>
        <end position="401"/>
    </location>
</feature>
<dbReference type="Proteomes" id="UP000219167">
    <property type="component" value="Unassembled WGS sequence"/>
</dbReference>
<reference evidence="6 7" key="1">
    <citation type="submission" date="2017-08" db="EMBL/GenBank/DDBJ databases">
        <authorList>
            <person name="de Groot N.N."/>
        </authorList>
    </citation>
    <scope>NUCLEOTIDE SEQUENCE [LARGE SCALE GENOMIC DNA]</scope>
    <source>
        <strain evidence="6 7">JC85</strain>
    </source>
</reference>
<evidence type="ECO:0000313" key="7">
    <source>
        <dbReference type="Proteomes" id="UP000219167"/>
    </source>
</evidence>
<dbReference type="EMBL" id="OBQD01000009">
    <property type="protein sequence ID" value="SOC41902.1"/>
    <property type="molecule type" value="Genomic_DNA"/>
</dbReference>
<comment type="similarity">
    <text evidence="1">Belongs to the HipA Ser/Thr kinase family.</text>
</comment>
<dbReference type="PANTHER" id="PTHR37419">
    <property type="entry name" value="SERINE/THREONINE-PROTEIN KINASE TOXIN HIPA"/>
    <property type="match status" value="1"/>
</dbReference>
<evidence type="ECO:0000256" key="3">
    <source>
        <dbReference type="ARBA" id="ARBA00022777"/>
    </source>
</evidence>
<proteinExistence type="inferred from homology"/>
<accession>A0A285UJC0</accession>
<dbReference type="Pfam" id="PF13657">
    <property type="entry name" value="Couple_hipA"/>
    <property type="match status" value="1"/>
</dbReference>
<evidence type="ECO:0000259" key="5">
    <source>
        <dbReference type="Pfam" id="PF13657"/>
    </source>
</evidence>
<dbReference type="InterPro" id="IPR012893">
    <property type="entry name" value="HipA-like_C"/>
</dbReference>
<evidence type="ECO:0000313" key="6">
    <source>
        <dbReference type="EMBL" id="SOC41902.1"/>
    </source>
</evidence>
<dbReference type="AlphaFoldDB" id="A0A285UJC0"/>
<evidence type="ECO:0000259" key="4">
    <source>
        <dbReference type="Pfam" id="PF07804"/>
    </source>
</evidence>
<dbReference type="OrthoDB" id="9805913at2"/>
<dbReference type="InterPro" id="IPR017508">
    <property type="entry name" value="HipA_N1"/>
</dbReference>
<dbReference type="PANTHER" id="PTHR37419:SF1">
    <property type="entry name" value="SERINE_THREONINE-PROTEIN KINASE TOXIN HIPA"/>
    <property type="match status" value="1"/>
</dbReference>
<dbReference type="GO" id="GO:0004674">
    <property type="term" value="F:protein serine/threonine kinase activity"/>
    <property type="evidence" value="ECO:0007669"/>
    <property type="project" value="TreeGrafter"/>
</dbReference>
<dbReference type="CDD" id="cd17808">
    <property type="entry name" value="HipA_Ec_like"/>
    <property type="match status" value="1"/>
</dbReference>
<dbReference type="RefSeq" id="WP_097140729.1">
    <property type="nucleotide sequence ID" value="NZ_OBQD01000009.1"/>
</dbReference>
<keyword evidence="2" id="KW-0808">Transferase</keyword>
<dbReference type="NCBIfam" id="TIGR03071">
    <property type="entry name" value="couple_hipA"/>
    <property type="match status" value="1"/>
</dbReference>
<dbReference type="Pfam" id="PF07804">
    <property type="entry name" value="HipA_C"/>
    <property type="match status" value="1"/>
</dbReference>